<sequence length="360" mass="38716">MSTHTAIATTAKGQLNAIQVPTESPAEGEVLLKVEYAAMIPFDGYVTDRGYAVQEYPMVLGFGAAGTVEKVGTGVEDLKVGDRVTAFAYGNSRNKAMQEYVVEPRTVCAKIPGSVSLETASTIPDNFVTAFYTLFNQLSLPIPSSFPAKQPPPLANTPILIYGAGSTAGIYAVQLLHIAGYKKIIVTASSRNHEYLRSLGATHAFDYNSSSLSKDILSAAGGEKLLLVVDCIAAKPTLENIAKVISPLGTLAVLLPIKEGSNVTGNIEEEMHFSIPDSMNPFPKELKIVGVRTFLYHEDENLKQNLMPKILPQLLAVGAIEPNRVRLMDKGSFKERVAAGLDLLRNNKVSGEKVVVKVNP</sequence>
<name>A0A5C3MC74_9AGAR</name>
<dbReference type="InterPro" id="IPR036291">
    <property type="entry name" value="NAD(P)-bd_dom_sf"/>
</dbReference>
<evidence type="ECO:0000259" key="1">
    <source>
        <dbReference type="SMART" id="SM00829"/>
    </source>
</evidence>
<dbReference type="Pfam" id="PF00107">
    <property type="entry name" value="ADH_zinc_N"/>
    <property type="match status" value="1"/>
</dbReference>
<dbReference type="CDD" id="cd08249">
    <property type="entry name" value="enoyl_reductase_like"/>
    <property type="match status" value="1"/>
</dbReference>
<proteinExistence type="predicted"/>
<dbReference type="SUPFAM" id="SSF50129">
    <property type="entry name" value="GroES-like"/>
    <property type="match status" value="1"/>
</dbReference>
<protein>
    <submittedName>
        <fullName evidence="2">Chaperonin 10-like protein</fullName>
    </submittedName>
</protein>
<dbReference type="PANTHER" id="PTHR45348:SF3">
    <property type="entry name" value="ENOYL REDUCTASE (ER) DOMAIN-CONTAINING PROTEIN"/>
    <property type="match status" value="1"/>
</dbReference>
<gene>
    <name evidence="2" type="ORF">BDQ12DRAFT_624862</name>
</gene>
<dbReference type="Gene3D" id="3.40.50.720">
    <property type="entry name" value="NAD(P)-binding Rossmann-like Domain"/>
    <property type="match status" value="1"/>
</dbReference>
<dbReference type="InterPro" id="IPR047122">
    <property type="entry name" value="Trans-enoyl_RdTase-like"/>
</dbReference>
<dbReference type="Proteomes" id="UP000308652">
    <property type="component" value="Unassembled WGS sequence"/>
</dbReference>
<dbReference type="InterPro" id="IPR011032">
    <property type="entry name" value="GroES-like_sf"/>
</dbReference>
<dbReference type="STRING" id="68775.A0A5C3MC74"/>
<keyword evidence="3" id="KW-1185">Reference proteome</keyword>
<dbReference type="SUPFAM" id="SSF51735">
    <property type="entry name" value="NAD(P)-binding Rossmann-fold domains"/>
    <property type="match status" value="1"/>
</dbReference>
<evidence type="ECO:0000313" key="2">
    <source>
        <dbReference type="EMBL" id="TFK42016.1"/>
    </source>
</evidence>
<dbReference type="GO" id="GO:0016651">
    <property type="term" value="F:oxidoreductase activity, acting on NAD(P)H"/>
    <property type="evidence" value="ECO:0007669"/>
    <property type="project" value="InterPro"/>
</dbReference>
<dbReference type="Pfam" id="PF08240">
    <property type="entry name" value="ADH_N"/>
    <property type="match status" value="1"/>
</dbReference>
<dbReference type="InterPro" id="IPR020843">
    <property type="entry name" value="ER"/>
</dbReference>
<evidence type="ECO:0000313" key="3">
    <source>
        <dbReference type="Proteomes" id="UP000308652"/>
    </source>
</evidence>
<dbReference type="OrthoDB" id="9992527at2759"/>
<dbReference type="SMART" id="SM00829">
    <property type="entry name" value="PKS_ER"/>
    <property type="match status" value="1"/>
</dbReference>
<dbReference type="AlphaFoldDB" id="A0A5C3MC74"/>
<dbReference type="Gene3D" id="3.90.180.10">
    <property type="entry name" value="Medium-chain alcohol dehydrogenases, catalytic domain"/>
    <property type="match status" value="1"/>
</dbReference>
<dbReference type="EMBL" id="ML213593">
    <property type="protein sequence ID" value="TFK42016.1"/>
    <property type="molecule type" value="Genomic_DNA"/>
</dbReference>
<organism evidence="2 3">
    <name type="scientific">Crucibulum laeve</name>
    <dbReference type="NCBI Taxonomy" id="68775"/>
    <lineage>
        <taxon>Eukaryota</taxon>
        <taxon>Fungi</taxon>
        <taxon>Dikarya</taxon>
        <taxon>Basidiomycota</taxon>
        <taxon>Agaricomycotina</taxon>
        <taxon>Agaricomycetes</taxon>
        <taxon>Agaricomycetidae</taxon>
        <taxon>Agaricales</taxon>
        <taxon>Agaricineae</taxon>
        <taxon>Nidulariaceae</taxon>
        <taxon>Crucibulum</taxon>
    </lineage>
</organism>
<dbReference type="InterPro" id="IPR013154">
    <property type="entry name" value="ADH-like_N"/>
</dbReference>
<reference evidence="2 3" key="1">
    <citation type="journal article" date="2019" name="Nat. Ecol. Evol.">
        <title>Megaphylogeny resolves global patterns of mushroom evolution.</title>
        <authorList>
            <person name="Varga T."/>
            <person name="Krizsan K."/>
            <person name="Foldi C."/>
            <person name="Dima B."/>
            <person name="Sanchez-Garcia M."/>
            <person name="Sanchez-Ramirez S."/>
            <person name="Szollosi G.J."/>
            <person name="Szarkandi J.G."/>
            <person name="Papp V."/>
            <person name="Albert L."/>
            <person name="Andreopoulos W."/>
            <person name="Angelini C."/>
            <person name="Antonin V."/>
            <person name="Barry K.W."/>
            <person name="Bougher N.L."/>
            <person name="Buchanan P."/>
            <person name="Buyck B."/>
            <person name="Bense V."/>
            <person name="Catcheside P."/>
            <person name="Chovatia M."/>
            <person name="Cooper J."/>
            <person name="Damon W."/>
            <person name="Desjardin D."/>
            <person name="Finy P."/>
            <person name="Geml J."/>
            <person name="Haridas S."/>
            <person name="Hughes K."/>
            <person name="Justo A."/>
            <person name="Karasinski D."/>
            <person name="Kautmanova I."/>
            <person name="Kiss B."/>
            <person name="Kocsube S."/>
            <person name="Kotiranta H."/>
            <person name="LaButti K.M."/>
            <person name="Lechner B.E."/>
            <person name="Liimatainen K."/>
            <person name="Lipzen A."/>
            <person name="Lukacs Z."/>
            <person name="Mihaltcheva S."/>
            <person name="Morgado L.N."/>
            <person name="Niskanen T."/>
            <person name="Noordeloos M.E."/>
            <person name="Ohm R.A."/>
            <person name="Ortiz-Santana B."/>
            <person name="Ovrebo C."/>
            <person name="Racz N."/>
            <person name="Riley R."/>
            <person name="Savchenko A."/>
            <person name="Shiryaev A."/>
            <person name="Soop K."/>
            <person name="Spirin V."/>
            <person name="Szebenyi C."/>
            <person name="Tomsovsky M."/>
            <person name="Tulloss R.E."/>
            <person name="Uehling J."/>
            <person name="Grigoriev I.V."/>
            <person name="Vagvolgyi C."/>
            <person name="Papp T."/>
            <person name="Martin F.M."/>
            <person name="Miettinen O."/>
            <person name="Hibbett D.S."/>
            <person name="Nagy L.G."/>
        </authorList>
    </citation>
    <scope>NUCLEOTIDE SEQUENCE [LARGE SCALE GENOMIC DNA]</scope>
    <source>
        <strain evidence="2 3">CBS 166.37</strain>
    </source>
</reference>
<dbReference type="PANTHER" id="PTHR45348">
    <property type="entry name" value="HYPOTHETICAL OXIDOREDUCTASE (EUROFUNG)"/>
    <property type="match status" value="1"/>
</dbReference>
<accession>A0A5C3MC74</accession>
<feature type="domain" description="Enoyl reductase (ER)" evidence="1">
    <location>
        <begin position="13"/>
        <end position="356"/>
    </location>
</feature>
<dbReference type="InterPro" id="IPR013149">
    <property type="entry name" value="ADH-like_C"/>
</dbReference>